<dbReference type="Proteomes" id="UP000813672">
    <property type="component" value="Unassembled WGS sequence"/>
</dbReference>
<evidence type="ECO:0000313" key="2">
    <source>
        <dbReference type="EMBL" id="MCE8536161.1"/>
    </source>
</evidence>
<keyword evidence="1" id="KW-0732">Signal</keyword>
<evidence type="ECO:0000313" key="3">
    <source>
        <dbReference type="Proteomes" id="UP000813672"/>
    </source>
</evidence>
<organism evidence="2 3">
    <name type="scientific">Ruegeria pomeroyi</name>
    <dbReference type="NCBI Taxonomy" id="89184"/>
    <lineage>
        <taxon>Bacteria</taxon>
        <taxon>Pseudomonadati</taxon>
        <taxon>Pseudomonadota</taxon>
        <taxon>Alphaproteobacteria</taxon>
        <taxon>Rhodobacterales</taxon>
        <taxon>Roseobacteraceae</taxon>
        <taxon>Ruegeria</taxon>
    </lineage>
</organism>
<gene>
    <name evidence="2" type="ORF">KBY27_01700</name>
</gene>
<sequence>MKRTIPGLLILSLALATTPALAGNGNGKGNGKAVQQGQNKIKVTRPANPSASVHCPPGLAKKAVPCVPPGQVKARYGIGDLISRDYFRIDDPYRYGLKQNGYYVRAGDYVYQVDRDTHKVLNLIGAVADILN</sequence>
<evidence type="ECO:0008006" key="4">
    <source>
        <dbReference type="Google" id="ProtNLM"/>
    </source>
</evidence>
<dbReference type="EMBL" id="JAGQAF010000001">
    <property type="protein sequence ID" value="MCE8536161.1"/>
    <property type="molecule type" value="Genomic_DNA"/>
</dbReference>
<feature type="signal peptide" evidence="1">
    <location>
        <begin position="1"/>
        <end position="22"/>
    </location>
</feature>
<reference evidence="2" key="1">
    <citation type="journal article" date="2021" name="Environ. Microbiol.">
        <title>Cryptic niche differentiation of novel sediment ecotypes of Rugeria pomeroyi correlates with nitrate respiration.</title>
        <authorList>
            <person name="Lin X."/>
            <person name="McNichol J."/>
            <person name="Chu X."/>
            <person name="Qian Y."/>
            <person name="Luo H."/>
        </authorList>
    </citation>
    <scope>NUCLEOTIDE SEQUENCE</scope>
    <source>
        <strain evidence="2">SZCCDBB064</strain>
    </source>
</reference>
<proteinExistence type="predicted"/>
<protein>
    <recommendedName>
        <fullName evidence="4">Excinuclease ABC subunit A</fullName>
    </recommendedName>
</protein>
<name>A0A9Q3ZLP4_9RHOB</name>
<dbReference type="AlphaFoldDB" id="A0A9Q3ZLP4"/>
<comment type="caution">
    <text evidence="2">The sequence shown here is derived from an EMBL/GenBank/DDBJ whole genome shotgun (WGS) entry which is preliminary data.</text>
</comment>
<dbReference type="RefSeq" id="WP_234218171.1">
    <property type="nucleotide sequence ID" value="NZ_JAGQAF010000001.1"/>
</dbReference>
<feature type="chain" id="PRO_5040165258" description="Excinuclease ABC subunit A" evidence="1">
    <location>
        <begin position="23"/>
        <end position="132"/>
    </location>
</feature>
<evidence type="ECO:0000256" key="1">
    <source>
        <dbReference type="SAM" id="SignalP"/>
    </source>
</evidence>
<accession>A0A9Q3ZLP4</accession>